<feature type="domain" description="Heparinase II/III-like C-terminal" evidence="1">
    <location>
        <begin position="2"/>
        <end position="174"/>
    </location>
</feature>
<reference evidence="2" key="1">
    <citation type="submission" date="2018-05" db="EMBL/GenBank/DDBJ databases">
        <authorList>
            <person name="Lanie J.A."/>
            <person name="Ng W.-L."/>
            <person name="Kazmierczak K.M."/>
            <person name="Andrzejewski T.M."/>
            <person name="Davidsen T.M."/>
            <person name="Wayne K.J."/>
            <person name="Tettelin H."/>
            <person name="Glass J.I."/>
            <person name="Rusch D."/>
            <person name="Podicherti R."/>
            <person name="Tsui H.-C.T."/>
            <person name="Winkler M.E."/>
        </authorList>
    </citation>
    <scope>NUCLEOTIDE SEQUENCE</scope>
</reference>
<accession>A0A382SBU9</accession>
<name>A0A382SBU9_9ZZZZ</name>
<gene>
    <name evidence="2" type="ORF">METZ01_LOCUS359799</name>
</gene>
<dbReference type="Pfam" id="PF07940">
    <property type="entry name" value="Hepar_II_III_C"/>
    <property type="match status" value="1"/>
</dbReference>
<organism evidence="2">
    <name type="scientific">marine metagenome</name>
    <dbReference type="NCBI Taxonomy" id="408172"/>
    <lineage>
        <taxon>unclassified sequences</taxon>
        <taxon>metagenomes</taxon>
        <taxon>ecological metagenomes</taxon>
    </lineage>
</organism>
<sequence>LNDLSKSTATHSALIIDNQSSCKLRKQGNKHSILEQGLKITNKAIVCQKNYWSIRATHDGYSKQYGIIHDRQIEFFPEHNKFIGIDKLIKKKKIKSSNFEIRFHLEPNIKIMKTQNGKSIFIELENEGWKFICDGHTVDMETGLYFGKKNSYIENQNIFISGMTQNENQTIKWELIKI</sequence>
<dbReference type="GO" id="GO:0016829">
    <property type="term" value="F:lyase activity"/>
    <property type="evidence" value="ECO:0007669"/>
    <property type="project" value="InterPro"/>
</dbReference>
<evidence type="ECO:0000259" key="1">
    <source>
        <dbReference type="Pfam" id="PF07940"/>
    </source>
</evidence>
<evidence type="ECO:0000313" key="2">
    <source>
        <dbReference type="EMBL" id="SVD06945.1"/>
    </source>
</evidence>
<dbReference type="EMBL" id="UINC01127672">
    <property type="protein sequence ID" value="SVD06945.1"/>
    <property type="molecule type" value="Genomic_DNA"/>
</dbReference>
<dbReference type="Gene3D" id="2.70.98.70">
    <property type="match status" value="1"/>
</dbReference>
<dbReference type="InterPro" id="IPR012480">
    <property type="entry name" value="Hepar_II_III_C"/>
</dbReference>
<protein>
    <recommendedName>
        <fullName evidence="1">Heparinase II/III-like C-terminal domain-containing protein</fullName>
    </recommendedName>
</protein>
<proteinExistence type="predicted"/>
<dbReference type="AlphaFoldDB" id="A0A382SBU9"/>
<feature type="non-terminal residue" evidence="2">
    <location>
        <position position="1"/>
    </location>
</feature>